<gene>
    <name evidence="1" type="ORF">Saso_61530</name>
</gene>
<name>A0ABQ3S8Q1_9ACTN</name>
<proteinExistence type="predicted"/>
<comment type="caution">
    <text evidence="1">The sequence shown here is derived from an EMBL/GenBank/DDBJ whole genome shotgun (WGS) entry which is preliminary data.</text>
</comment>
<reference evidence="2" key="1">
    <citation type="submission" date="2023-07" db="EMBL/GenBank/DDBJ databases">
        <title>Whole genome shotgun sequence of Streptomyces cacaoi subsp. asoensis NBRC 13813.</title>
        <authorList>
            <person name="Komaki H."/>
            <person name="Tamura T."/>
        </authorList>
    </citation>
    <scope>NUCLEOTIDE SEQUENCE [LARGE SCALE GENOMIC DNA]</scope>
    <source>
        <strain evidence="2">NBRC 13813</strain>
    </source>
</reference>
<dbReference type="EMBL" id="BNEB01000005">
    <property type="protein sequence ID" value="GHI64503.1"/>
    <property type="molecule type" value="Genomic_DNA"/>
</dbReference>
<protein>
    <submittedName>
        <fullName evidence="1">Uncharacterized protein</fullName>
    </submittedName>
</protein>
<sequence>MEAGPHSSMNRLTAPPDLAWARARSPSTARAAFWPSSESDLPRRRRSRAAGCGMSRAIATRWGSRTEAIRRAQRTGQYKQLPYVRVVSDELANLREQFGDLWYALSTLLGHDVPSVTKDV</sequence>
<keyword evidence="2" id="KW-1185">Reference proteome</keyword>
<dbReference type="Proteomes" id="UP000649259">
    <property type="component" value="Unassembled WGS sequence"/>
</dbReference>
<evidence type="ECO:0000313" key="1">
    <source>
        <dbReference type="EMBL" id="GHI64503.1"/>
    </source>
</evidence>
<evidence type="ECO:0000313" key="2">
    <source>
        <dbReference type="Proteomes" id="UP000649259"/>
    </source>
</evidence>
<organism evidence="1 2">
    <name type="scientific">Streptomyces asoensis</name>
    <dbReference type="NCBI Taxonomy" id="249586"/>
    <lineage>
        <taxon>Bacteria</taxon>
        <taxon>Bacillati</taxon>
        <taxon>Actinomycetota</taxon>
        <taxon>Actinomycetes</taxon>
        <taxon>Kitasatosporales</taxon>
        <taxon>Streptomycetaceae</taxon>
        <taxon>Streptomyces</taxon>
    </lineage>
</organism>
<accession>A0ABQ3S8Q1</accession>